<comment type="caution">
    <text evidence="2">The sequence shown here is derived from an EMBL/GenBank/DDBJ whole genome shotgun (WGS) entry which is preliminary data.</text>
</comment>
<keyword evidence="3" id="KW-1185">Reference proteome</keyword>
<dbReference type="EMBL" id="WBOT01000010">
    <property type="protein sequence ID" value="KAB2329820.1"/>
    <property type="molecule type" value="Genomic_DNA"/>
</dbReference>
<proteinExistence type="predicted"/>
<accession>A0A7V7RIC8</accession>
<protein>
    <submittedName>
        <fullName evidence="2">Uncharacterized protein</fullName>
    </submittedName>
</protein>
<feature type="transmembrane region" description="Helical" evidence="1">
    <location>
        <begin position="12"/>
        <end position="31"/>
    </location>
</feature>
<gene>
    <name evidence="2" type="ORF">F7732_20240</name>
</gene>
<sequence length="97" mass="11505">MTDFILEISNNYAHYTLYASLFIVFTAKFAWAWNTESIHLKPNKYQKQFSLHIEDYILKISDSLNVNFELRFLFVCVRRKEAPNDDSASHLPICFNH</sequence>
<evidence type="ECO:0000313" key="3">
    <source>
        <dbReference type="Proteomes" id="UP000441354"/>
    </source>
</evidence>
<name>A0A7V7RIC8_9BACI</name>
<dbReference type="Proteomes" id="UP000441354">
    <property type="component" value="Unassembled WGS sequence"/>
</dbReference>
<organism evidence="2 3">
    <name type="scientific">Bacillus mesophilum</name>
    <dbReference type="NCBI Taxonomy" id="1071718"/>
    <lineage>
        <taxon>Bacteria</taxon>
        <taxon>Bacillati</taxon>
        <taxon>Bacillota</taxon>
        <taxon>Bacilli</taxon>
        <taxon>Bacillales</taxon>
        <taxon>Bacillaceae</taxon>
        <taxon>Bacillus</taxon>
    </lineage>
</organism>
<dbReference type="RefSeq" id="WP_151575872.1">
    <property type="nucleotide sequence ID" value="NZ_WBOT01000010.1"/>
</dbReference>
<keyword evidence="1" id="KW-1133">Transmembrane helix</keyword>
<dbReference type="OrthoDB" id="2931006at2"/>
<evidence type="ECO:0000256" key="1">
    <source>
        <dbReference type="SAM" id="Phobius"/>
    </source>
</evidence>
<reference evidence="2 3" key="1">
    <citation type="journal article" date="2014" name="Arch. Microbiol.">
        <title>Bacillus mesophilum sp. nov., strain IITR-54T, a novel 4-chlorobiphenyl dechlorinating bacterium.</title>
        <authorList>
            <person name="Manickam N."/>
            <person name="Singh N.K."/>
            <person name="Bajaj A."/>
            <person name="Kumar R.M."/>
            <person name="Kaur G."/>
            <person name="Kaur N."/>
            <person name="Bala M."/>
            <person name="Kumar A."/>
            <person name="Mayilraj S."/>
        </authorList>
    </citation>
    <scope>NUCLEOTIDE SEQUENCE [LARGE SCALE GENOMIC DNA]</scope>
    <source>
        <strain evidence="2 3">IITR-54</strain>
    </source>
</reference>
<keyword evidence="1" id="KW-0812">Transmembrane</keyword>
<dbReference type="AlphaFoldDB" id="A0A7V7RIC8"/>
<evidence type="ECO:0000313" key="2">
    <source>
        <dbReference type="EMBL" id="KAB2329820.1"/>
    </source>
</evidence>
<keyword evidence="1" id="KW-0472">Membrane</keyword>